<keyword evidence="1" id="KW-1133">Transmembrane helix</keyword>
<evidence type="ECO:0000313" key="3">
    <source>
        <dbReference type="Proteomes" id="UP001597399"/>
    </source>
</evidence>
<protein>
    <submittedName>
        <fullName evidence="2">DUF4227 family protein</fullName>
    </submittedName>
</protein>
<dbReference type="RefSeq" id="WP_253062817.1">
    <property type="nucleotide sequence ID" value="NZ_JAMXWM010000016.1"/>
</dbReference>
<dbReference type="Proteomes" id="UP001597399">
    <property type="component" value="Unassembled WGS sequence"/>
</dbReference>
<dbReference type="Pfam" id="PF14004">
    <property type="entry name" value="DUF4227"/>
    <property type="match status" value="1"/>
</dbReference>
<accession>A0ABW5S2V2</accession>
<keyword evidence="3" id="KW-1185">Reference proteome</keyword>
<sequence>MNTIYHVGVKCFKIGCLFALLTAAFYFGMMWMDHFLDQAHRYDEPGSGAVAVIRHTQSENIKVKNSPDFSRFFDFLRDGE</sequence>
<proteinExistence type="predicted"/>
<dbReference type="EMBL" id="JBHUMQ010000010">
    <property type="protein sequence ID" value="MFD2692810.1"/>
    <property type="molecule type" value="Genomic_DNA"/>
</dbReference>
<evidence type="ECO:0000313" key="2">
    <source>
        <dbReference type="EMBL" id="MFD2692810.1"/>
    </source>
</evidence>
<keyword evidence="1" id="KW-0472">Membrane</keyword>
<keyword evidence="1" id="KW-0812">Transmembrane</keyword>
<comment type="caution">
    <text evidence="2">The sequence shown here is derived from an EMBL/GenBank/DDBJ whole genome shotgun (WGS) entry which is preliminary data.</text>
</comment>
<name>A0ABW5S2V2_9BACL</name>
<organism evidence="2 3">
    <name type="scientific">Sporolactobacillus shoreicorticis</name>
    <dbReference type="NCBI Taxonomy" id="1923877"/>
    <lineage>
        <taxon>Bacteria</taxon>
        <taxon>Bacillati</taxon>
        <taxon>Bacillota</taxon>
        <taxon>Bacilli</taxon>
        <taxon>Bacillales</taxon>
        <taxon>Sporolactobacillaceae</taxon>
        <taxon>Sporolactobacillus</taxon>
    </lineage>
</organism>
<evidence type="ECO:0000256" key="1">
    <source>
        <dbReference type="SAM" id="Phobius"/>
    </source>
</evidence>
<feature type="transmembrane region" description="Helical" evidence="1">
    <location>
        <begin position="12"/>
        <end position="32"/>
    </location>
</feature>
<gene>
    <name evidence="2" type="ORF">ACFSUE_04085</name>
</gene>
<reference evidence="3" key="1">
    <citation type="journal article" date="2019" name="Int. J. Syst. Evol. Microbiol.">
        <title>The Global Catalogue of Microorganisms (GCM) 10K type strain sequencing project: providing services to taxonomists for standard genome sequencing and annotation.</title>
        <authorList>
            <consortium name="The Broad Institute Genomics Platform"/>
            <consortium name="The Broad Institute Genome Sequencing Center for Infectious Disease"/>
            <person name="Wu L."/>
            <person name="Ma J."/>
        </authorList>
    </citation>
    <scope>NUCLEOTIDE SEQUENCE [LARGE SCALE GENOMIC DNA]</scope>
    <source>
        <strain evidence="3">TISTR 2466</strain>
    </source>
</reference>
<dbReference type="InterPro" id="IPR025321">
    <property type="entry name" value="DUF4227"/>
</dbReference>